<dbReference type="EMBL" id="ML220115">
    <property type="protein sequence ID" value="TGZ82459.1"/>
    <property type="molecule type" value="Genomic_DNA"/>
</dbReference>
<dbReference type="Proteomes" id="UP000298138">
    <property type="component" value="Unassembled WGS sequence"/>
</dbReference>
<dbReference type="InParanoid" id="A0A4S2N040"/>
<evidence type="ECO:0000313" key="1">
    <source>
        <dbReference type="EMBL" id="TGZ82459.1"/>
    </source>
</evidence>
<dbReference type="AlphaFoldDB" id="A0A4S2N040"/>
<keyword evidence="2" id="KW-1185">Reference proteome</keyword>
<organism evidence="1 2">
    <name type="scientific">Ascodesmis nigricans</name>
    <dbReference type="NCBI Taxonomy" id="341454"/>
    <lineage>
        <taxon>Eukaryota</taxon>
        <taxon>Fungi</taxon>
        <taxon>Dikarya</taxon>
        <taxon>Ascomycota</taxon>
        <taxon>Pezizomycotina</taxon>
        <taxon>Pezizomycetes</taxon>
        <taxon>Pezizales</taxon>
        <taxon>Ascodesmidaceae</taxon>
        <taxon>Ascodesmis</taxon>
    </lineage>
</organism>
<accession>A0A4S2N040</accession>
<evidence type="ECO:0000313" key="2">
    <source>
        <dbReference type="Proteomes" id="UP000298138"/>
    </source>
</evidence>
<sequence length="112" mass="13196">MCYRATQSPFQHQSFWAATLLFRAVPLHAKFNWSGCSDHPQTVFSQPHSNHNQENQTGERWTMLWSRPVPNNPVCFDEARLYIRFCHIFMTSAQFYCFILKPTPRCCTMSMT</sequence>
<reference evidence="1 2" key="1">
    <citation type="submission" date="2019-04" db="EMBL/GenBank/DDBJ databases">
        <title>Comparative genomics and transcriptomics to analyze fruiting body development in filamentous ascomycetes.</title>
        <authorList>
            <consortium name="DOE Joint Genome Institute"/>
            <person name="Lutkenhaus R."/>
            <person name="Traeger S."/>
            <person name="Breuer J."/>
            <person name="Kuo A."/>
            <person name="Lipzen A."/>
            <person name="Pangilinan J."/>
            <person name="Dilworth D."/>
            <person name="Sandor L."/>
            <person name="Poggeler S."/>
            <person name="Barry K."/>
            <person name="Grigoriev I.V."/>
            <person name="Nowrousian M."/>
        </authorList>
    </citation>
    <scope>NUCLEOTIDE SEQUENCE [LARGE SCALE GENOMIC DNA]</scope>
    <source>
        <strain evidence="1 2">CBS 389.68</strain>
    </source>
</reference>
<proteinExistence type="predicted"/>
<protein>
    <submittedName>
        <fullName evidence="1">Uncharacterized protein</fullName>
    </submittedName>
</protein>
<gene>
    <name evidence="1" type="ORF">EX30DRAFT_186154</name>
</gene>
<name>A0A4S2N040_9PEZI</name>